<keyword evidence="1" id="KW-0813">Transport</keyword>
<dbReference type="EMBL" id="CP001769">
    <property type="protein sequence ID" value="ADB37883.1"/>
    <property type="molecule type" value="Genomic_DNA"/>
</dbReference>
<dbReference type="PANTHER" id="PTHR42798:SF7">
    <property type="entry name" value="ALPHA-D-RIBOSE 1-METHYLPHOSPHONATE 5-TRIPHOSPHATE SYNTHASE SUBUNIT PHNL"/>
    <property type="match status" value="1"/>
</dbReference>
<evidence type="ECO:0000256" key="2">
    <source>
        <dbReference type="ARBA" id="ARBA00022741"/>
    </source>
</evidence>
<evidence type="ECO:0000256" key="5">
    <source>
        <dbReference type="ARBA" id="ARBA00038388"/>
    </source>
</evidence>
<dbReference type="GO" id="GO:0022857">
    <property type="term" value="F:transmembrane transporter activity"/>
    <property type="evidence" value="ECO:0007669"/>
    <property type="project" value="UniProtKB-ARBA"/>
</dbReference>
<dbReference type="HOGENOM" id="CLU_000604_1_22_10"/>
<dbReference type="Gene3D" id="3.40.50.300">
    <property type="entry name" value="P-loop containing nucleotide triphosphate hydrolases"/>
    <property type="match status" value="1"/>
</dbReference>
<dbReference type="PROSITE" id="PS00211">
    <property type="entry name" value="ABC_TRANSPORTER_1"/>
    <property type="match status" value="1"/>
</dbReference>
<sequence>MSTVLSARNLNKYFYDPEKFRVLTDVSFEVQKGEFLSIVGKSGCGKSTLLYLLSTMDTEYEGQIEMAGTKLTGRSQDFLAHFRNEHLGFVFQFHFLLPEFSALQNVMLPGLKLGKYPEKEIEERAMEKLRLIGMADYARKPASKLSGGQQQRVAIARALINDPTIIMGDEPTGNLDKANTENVFDIFRDLASKGQTIIAVTHDPDFAAGTNRTIEMSDGQIIGNHENKIQ</sequence>
<dbReference type="PANTHER" id="PTHR42798">
    <property type="entry name" value="LIPOPROTEIN-RELEASING SYSTEM ATP-BINDING PROTEIN LOLD"/>
    <property type="match status" value="1"/>
</dbReference>
<keyword evidence="4" id="KW-1278">Translocase</keyword>
<dbReference type="RefSeq" id="WP_012926433.1">
    <property type="nucleotide sequence ID" value="NC_013730.1"/>
</dbReference>
<proteinExistence type="inferred from homology"/>
<dbReference type="PROSITE" id="PS50893">
    <property type="entry name" value="ABC_TRANSPORTER_2"/>
    <property type="match status" value="1"/>
</dbReference>
<dbReference type="FunFam" id="3.40.50.300:FF:000032">
    <property type="entry name" value="Export ABC transporter ATP-binding protein"/>
    <property type="match status" value="1"/>
</dbReference>
<evidence type="ECO:0000256" key="3">
    <source>
        <dbReference type="ARBA" id="ARBA00022840"/>
    </source>
</evidence>
<dbReference type="CDD" id="cd03255">
    <property type="entry name" value="ABC_MJ0796_LolCDE_FtsE"/>
    <property type="match status" value="1"/>
</dbReference>
<reference evidence="7 8" key="1">
    <citation type="journal article" date="2010" name="Stand. Genomic Sci.">
        <title>Complete genome sequence of Spirosoma linguale type strain (1).</title>
        <authorList>
            <person name="Lail K."/>
            <person name="Sikorski J."/>
            <person name="Saunders E."/>
            <person name="Lapidus A."/>
            <person name="Glavina Del Rio T."/>
            <person name="Copeland A."/>
            <person name="Tice H."/>
            <person name="Cheng J.-F."/>
            <person name="Lucas S."/>
            <person name="Nolan M."/>
            <person name="Bruce D."/>
            <person name="Goodwin L."/>
            <person name="Pitluck S."/>
            <person name="Ivanova N."/>
            <person name="Mavromatis K."/>
            <person name="Ovchinnikova G."/>
            <person name="Pati A."/>
            <person name="Chen A."/>
            <person name="Palaniappan K."/>
            <person name="Land M."/>
            <person name="Hauser L."/>
            <person name="Chang Y.-J."/>
            <person name="Jeffries C.D."/>
            <person name="Chain P."/>
            <person name="Brettin T."/>
            <person name="Detter J.C."/>
            <person name="Schuetze A."/>
            <person name="Rohde M."/>
            <person name="Tindall B.J."/>
            <person name="Goeker M."/>
            <person name="Bristow J."/>
            <person name="Eisen J.A."/>
            <person name="Markowitz V."/>
            <person name="Hugenholtz P."/>
            <person name="Kyrpides N.C."/>
            <person name="Klenk H.-P."/>
            <person name="Chen F."/>
        </authorList>
    </citation>
    <scope>NUCLEOTIDE SEQUENCE [LARGE SCALE GENOMIC DNA]</scope>
    <source>
        <strain evidence="8">ATCC 33905 / DSM 74 / LMG 10896 / Claus 1</strain>
    </source>
</reference>
<organism evidence="7 8">
    <name type="scientific">Spirosoma linguale (strain ATCC 33905 / DSM 74 / LMG 10896 / Claus 1)</name>
    <dbReference type="NCBI Taxonomy" id="504472"/>
    <lineage>
        <taxon>Bacteria</taxon>
        <taxon>Pseudomonadati</taxon>
        <taxon>Bacteroidota</taxon>
        <taxon>Cytophagia</taxon>
        <taxon>Cytophagales</taxon>
        <taxon>Cytophagaceae</taxon>
        <taxon>Spirosoma</taxon>
    </lineage>
</organism>
<dbReference type="STRING" id="504472.Slin_1838"/>
<dbReference type="GO" id="GO:0005524">
    <property type="term" value="F:ATP binding"/>
    <property type="evidence" value="ECO:0007669"/>
    <property type="project" value="UniProtKB-KW"/>
</dbReference>
<keyword evidence="8" id="KW-1185">Reference proteome</keyword>
<dbReference type="SUPFAM" id="SSF52540">
    <property type="entry name" value="P-loop containing nucleoside triphosphate hydrolases"/>
    <property type="match status" value="1"/>
</dbReference>
<accession>D2QR31</accession>
<name>D2QR31_SPILD</name>
<keyword evidence="2" id="KW-0547">Nucleotide-binding</keyword>
<dbReference type="GO" id="GO:0016887">
    <property type="term" value="F:ATP hydrolysis activity"/>
    <property type="evidence" value="ECO:0007669"/>
    <property type="project" value="InterPro"/>
</dbReference>
<evidence type="ECO:0000256" key="1">
    <source>
        <dbReference type="ARBA" id="ARBA00022448"/>
    </source>
</evidence>
<dbReference type="InterPro" id="IPR003593">
    <property type="entry name" value="AAA+_ATPase"/>
</dbReference>
<dbReference type="InterPro" id="IPR017871">
    <property type="entry name" value="ABC_transporter-like_CS"/>
</dbReference>
<dbReference type="InterPro" id="IPR017911">
    <property type="entry name" value="MacB-like_ATP-bd"/>
</dbReference>
<dbReference type="InterPro" id="IPR027417">
    <property type="entry name" value="P-loop_NTPase"/>
</dbReference>
<feature type="domain" description="ABC transporter" evidence="6">
    <location>
        <begin position="5"/>
        <end position="229"/>
    </location>
</feature>
<dbReference type="eggNOG" id="COG1136">
    <property type="taxonomic scope" value="Bacteria"/>
</dbReference>
<gene>
    <name evidence="7" type="ordered locus">Slin_1838</name>
</gene>
<evidence type="ECO:0000256" key="4">
    <source>
        <dbReference type="ARBA" id="ARBA00022967"/>
    </source>
</evidence>
<dbReference type="GO" id="GO:0098796">
    <property type="term" value="C:membrane protein complex"/>
    <property type="evidence" value="ECO:0007669"/>
    <property type="project" value="UniProtKB-ARBA"/>
</dbReference>
<dbReference type="InterPro" id="IPR003439">
    <property type="entry name" value="ABC_transporter-like_ATP-bd"/>
</dbReference>
<comment type="similarity">
    <text evidence="5">Belongs to the ABC transporter superfamily. Macrolide exporter (TC 3.A.1.122) family.</text>
</comment>
<dbReference type="Proteomes" id="UP000002028">
    <property type="component" value="Chromosome"/>
</dbReference>
<evidence type="ECO:0000313" key="8">
    <source>
        <dbReference type="Proteomes" id="UP000002028"/>
    </source>
</evidence>
<evidence type="ECO:0000259" key="6">
    <source>
        <dbReference type="PROSITE" id="PS50893"/>
    </source>
</evidence>
<evidence type="ECO:0000313" key="7">
    <source>
        <dbReference type="EMBL" id="ADB37883.1"/>
    </source>
</evidence>
<dbReference type="SMART" id="SM00382">
    <property type="entry name" value="AAA"/>
    <property type="match status" value="1"/>
</dbReference>
<keyword evidence="3" id="KW-0067">ATP-binding</keyword>
<dbReference type="Pfam" id="PF00005">
    <property type="entry name" value="ABC_tran"/>
    <property type="match status" value="1"/>
</dbReference>
<dbReference type="KEGG" id="sli:Slin_1838"/>
<protein>
    <submittedName>
        <fullName evidence="7">ABC transporter related protein</fullName>
    </submittedName>
</protein>
<dbReference type="AlphaFoldDB" id="D2QR31"/>